<keyword evidence="3 11" id="KW-0210">Decarboxylase</keyword>
<dbReference type="FunFam" id="2.40.37.10:FF:000007">
    <property type="entry name" value="Diaminopimelate decarboxylase"/>
    <property type="match status" value="1"/>
</dbReference>
<dbReference type="SUPFAM" id="SSF51419">
    <property type="entry name" value="PLP-binding barrel"/>
    <property type="match status" value="1"/>
</dbReference>
<feature type="binding site" evidence="11">
    <location>
        <position position="378"/>
    </location>
    <ligand>
        <name>pyridoxal 5'-phosphate</name>
        <dbReference type="ChEBI" id="CHEBI:597326"/>
    </ligand>
</feature>
<dbReference type="InterPro" id="IPR000183">
    <property type="entry name" value="Orn/DAP/Arg_de-COase"/>
</dbReference>
<dbReference type="InterPro" id="IPR022644">
    <property type="entry name" value="De-COase2_N"/>
</dbReference>
<dbReference type="InterPro" id="IPR022653">
    <property type="entry name" value="De-COase2_pyr-phos_BS"/>
</dbReference>
<evidence type="ECO:0000256" key="11">
    <source>
        <dbReference type="HAMAP-Rule" id="MF_02120"/>
    </source>
</evidence>
<dbReference type="GO" id="GO:0009089">
    <property type="term" value="P:lysine biosynthetic process via diaminopimelate"/>
    <property type="evidence" value="ECO:0007669"/>
    <property type="project" value="UniProtKB-UniRule"/>
</dbReference>
<evidence type="ECO:0000256" key="6">
    <source>
        <dbReference type="ARBA" id="ARBA00023239"/>
    </source>
</evidence>
<evidence type="ECO:0000256" key="1">
    <source>
        <dbReference type="ARBA" id="ARBA00001933"/>
    </source>
</evidence>
<dbReference type="Gene3D" id="3.20.20.10">
    <property type="entry name" value="Alanine racemase"/>
    <property type="match status" value="1"/>
</dbReference>
<comment type="similarity">
    <text evidence="11">Belongs to the Orn/Lys/Arg decarboxylase class-II family. LysA subfamily.</text>
</comment>
<gene>
    <name evidence="11 16" type="primary">lysA</name>
    <name evidence="16" type="ORF">J0A64_07320</name>
</gene>
<comment type="function">
    <text evidence="8">Specifically catalyzes the decarboxylation of meso-diaminopimelate (meso-DAP) to L-lysine. Is not active against the DD- or LL-isomers of diaminopimelate.</text>
</comment>
<evidence type="ECO:0000256" key="4">
    <source>
        <dbReference type="ARBA" id="ARBA00022898"/>
    </source>
</evidence>
<comment type="cofactor">
    <cofactor evidence="1 11 12 13">
        <name>pyridoxal 5'-phosphate</name>
        <dbReference type="ChEBI" id="CHEBI:597326"/>
    </cofactor>
</comment>
<dbReference type="PROSITE" id="PS00879">
    <property type="entry name" value="ODR_DC_2_2"/>
    <property type="match status" value="1"/>
</dbReference>
<dbReference type="InterPro" id="IPR022643">
    <property type="entry name" value="De-COase2_C"/>
</dbReference>
<reference evidence="16 17" key="1">
    <citation type="journal article" date="2021" name="Clin. Infect. Dis.">
        <title>Rapid development of cefiderocol resistance in carbapenem-resistant Enterobacter cloacae during therapy is associated with heterogeneous mutations in the catecholate siderophore receptor cira.</title>
        <authorList>
            <person name="Klein S."/>
            <person name="Boutin S."/>
            <person name="Kocer K."/>
            <person name="Fiedler M.O."/>
            <person name="Storzinger D."/>
            <person name="Weigand M.A."/>
            <person name="Tan B."/>
            <person name="Richter D."/>
            <person name="Rupp C."/>
            <person name="Mieth M."/>
            <person name="Mehrabi A."/>
            <person name="Hackert T."/>
            <person name="Zimmermann S."/>
            <person name="Heeg K."/>
            <person name="Nurjadi D."/>
        </authorList>
    </citation>
    <scope>NUCLEOTIDE SEQUENCE [LARGE SCALE GENOMIC DNA]</scope>
    <source>
        <strain evidence="16 17">BK34275</strain>
    </source>
</reference>
<keyword evidence="5 11" id="KW-0457">Lysine biosynthesis</keyword>
<evidence type="ECO:0000259" key="15">
    <source>
        <dbReference type="Pfam" id="PF02784"/>
    </source>
</evidence>
<dbReference type="InterPro" id="IPR009006">
    <property type="entry name" value="Ala_racemase/Decarboxylase_C"/>
</dbReference>
<dbReference type="RefSeq" id="WP_021242021.1">
    <property type="nucleotide sequence ID" value="NZ_JACRVG010000006.1"/>
</dbReference>
<evidence type="ECO:0000256" key="8">
    <source>
        <dbReference type="ARBA" id="ARBA00053107"/>
    </source>
</evidence>
<name>A0ABD4R3S0_9ENTR</name>
<dbReference type="CDD" id="cd06828">
    <property type="entry name" value="PLPDE_III_DapDC"/>
    <property type="match status" value="1"/>
</dbReference>
<feature type="binding site" evidence="11">
    <location>
        <position position="378"/>
    </location>
    <ligand>
        <name>substrate</name>
    </ligand>
</feature>
<dbReference type="EMBL" id="JAFKCP010000003">
    <property type="protein sequence ID" value="MBU3766407.1"/>
    <property type="molecule type" value="Genomic_DNA"/>
</dbReference>
<feature type="binding site" evidence="11">
    <location>
        <begin position="268"/>
        <end position="271"/>
    </location>
    <ligand>
        <name>pyridoxal 5'-phosphate</name>
        <dbReference type="ChEBI" id="CHEBI:597326"/>
    </ligand>
</feature>
<dbReference type="Gene3D" id="2.40.37.10">
    <property type="entry name" value="Lyase, Ornithine Decarboxylase, Chain A, domain 1"/>
    <property type="match status" value="1"/>
</dbReference>
<protein>
    <recommendedName>
        <fullName evidence="10 11">Diaminopimelate decarboxylase</fullName>
        <shortName evidence="11">DAP decarboxylase</shortName>
        <shortName evidence="11">DAPDC</shortName>
        <ecNumber evidence="10 11">4.1.1.20</ecNumber>
    </recommendedName>
</protein>
<dbReference type="EC" id="4.1.1.20" evidence="10 11"/>
<dbReference type="PRINTS" id="PR01179">
    <property type="entry name" value="ODADCRBXLASE"/>
</dbReference>
<dbReference type="InterPro" id="IPR022657">
    <property type="entry name" value="De-COase2_CS"/>
</dbReference>
<evidence type="ECO:0000256" key="7">
    <source>
        <dbReference type="ARBA" id="ARBA00050464"/>
    </source>
</evidence>
<accession>A0ABD4R3S0</accession>
<evidence type="ECO:0000256" key="2">
    <source>
        <dbReference type="ARBA" id="ARBA00022605"/>
    </source>
</evidence>
<comment type="pathway">
    <text evidence="9 11 13">Amino-acid biosynthesis; L-lysine biosynthesis via DAP pathway; L-lysine from DL-2,6-diaminopimelate: step 1/1.</text>
</comment>
<feature type="domain" description="Orn/DAP/Arg decarboxylase 2 C-terminal" evidence="14">
    <location>
        <begin position="30"/>
        <end position="376"/>
    </location>
</feature>
<organism evidence="16 17">
    <name type="scientific">Enterobacter roggenkampii</name>
    <dbReference type="NCBI Taxonomy" id="1812935"/>
    <lineage>
        <taxon>Bacteria</taxon>
        <taxon>Pseudomonadati</taxon>
        <taxon>Pseudomonadota</taxon>
        <taxon>Gammaproteobacteria</taxon>
        <taxon>Enterobacterales</taxon>
        <taxon>Enterobacteriaceae</taxon>
        <taxon>Enterobacter</taxon>
        <taxon>Enterobacter cloacae complex</taxon>
    </lineage>
</organism>
<dbReference type="AlphaFoldDB" id="A0ABD4R3S0"/>
<evidence type="ECO:0000313" key="17">
    <source>
        <dbReference type="Proteomes" id="UP000813349"/>
    </source>
</evidence>
<feature type="active site" description="Proton donor" evidence="12">
    <location>
        <position position="342"/>
    </location>
</feature>
<dbReference type="PRINTS" id="PR01181">
    <property type="entry name" value="DAPDCRBXLASE"/>
</dbReference>
<feature type="binding site" evidence="11">
    <location>
        <position position="343"/>
    </location>
    <ligand>
        <name>substrate</name>
    </ligand>
</feature>
<evidence type="ECO:0000256" key="3">
    <source>
        <dbReference type="ARBA" id="ARBA00022793"/>
    </source>
</evidence>
<dbReference type="Pfam" id="PF02784">
    <property type="entry name" value="Orn_Arg_deC_N"/>
    <property type="match status" value="1"/>
</dbReference>
<comment type="caution">
    <text evidence="16">The sequence shown here is derived from an EMBL/GenBank/DDBJ whole genome shotgun (WGS) entry which is preliminary data.</text>
</comment>
<feature type="binding site" evidence="11">
    <location>
        <position position="311"/>
    </location>
    <ligand>
        <name>substrate</name>
    </ligand>
</feature>
<feature type="modified residue" description="N6-(pyridoxal phosphate)lysine" evidence="11 12">
    <location>
        <position position="54"/>
    </location>
</feature>
<evidence type="ECO:0000313" key="16">
    <source>
        <dbReference type="EMBL" id="MBU3766407.1"/>
    </source>
</evidence>
<keyword evidence="6 11" id="KW-0456">Lyase</keyword>
<dbReference type="InterPro" id="IPR002986">
    <property type="entry name" value="DAP_deCOOHase_LysA"/>
</dbReference>
<dbReference type="GO" id="GO:0030170">
    <property type="term" value="F:pyridoxal phosphate binding"/>
    <property type="evidence" value="ECO:0007669"/>
    <property type="project" value="UniProtKB-UniRule"/>
</dbReference>
<feature type="domain" description="Orn/DAP/Arg decarboxylase 2 N-terminal" evidence="15">
    <location>
        <begin position="33"/>
        <end position="275"/>
    </location>
</feature>
<dbReference type="PANTHER" id="PTHR43727:SF2">
    <property type="entry name" value="GROUP IV DECARBOXYLASE"/>
    <property type="match status" value="1"/>
</dbReference>
<evidence type="ECO:0000256" key="9">
    <source>
        <dbReference type="ARBA" id="ARBA00060643"/>
    </source>
</evidence>
<comment type="catalytic activity">
    <reaction evidence="7 11 13">
        <text>meso-2,6-diaminopimelate + H(+) = L-lysine + CO2</text>
        <dbReference type="Rhea" id="RHEA:15101"/>
        <dbReference type="ChEBI" id="CHEBI:15378"/>
        <dbReference type="ChEBI" id="CHEBI:16526"/>
        <dbReference type="ChEBI" id="CHEBI:32551"/>
        <dbReference type="ChEBI" id="CHEBI:57791"/>
        <dbReference type="EC" id="4.1.1.20"/>
    </reaction>
</comment>
<feature type="binding site" evidence="11">
    <location>
        <position position="227"/>
    </location>
    <ligand>
        <name>pyridoxal 5'-phosphate</name>
        <dbReference type="ChEBI" id="CHEBI:597326"/>
    </ligand>
</feature>
<comment type="subunit">
    <text evidence="11">Homodimer.</text>
</comment>
<dbReference type="GO" id="GO:0008836">
    <property type="term" value="F:diaminopimelate decarboxylase activity"/>
    <property type="evidence" value="ECO:0007669"/>
    <property type="project" value="UniProtKB-UniRule"/>
</dbReference>
<keyword evidence="4 11" id="KW-0663">Pyridoxal phosphate</keyword>
<dbReference type="Proteomes" id="UP000813349">
    <property type="component" value="Unassembled WGS sequence"/>
</dbReference>
<feature type="binding site" evidence="11">
    <location>
        <position position="271"/>
    </location>
    <ligand>
        <name>substrate</name>
    </ligand>
</feature>
<dbReference type="PANTHER" id="PTHR43727">
    <property type="entry name" value="DIAMINOPIMELATE DECARBOXYLASE"/>
    <property type="match status" value="1"/>
</dbReference>
<evidence type="ECO:0000256" key="5">
    <source>
        <dbReference type="ARBA" id="ARBA00023154"/>
    </source>
</evidence>
<sequence length="420" mass="46025">MPRPLNQTDTDLNADNLLRLPAEFGCPVWVYDAQIVREKIAALHQFDVVRFAQKACSNIHILRLMREQGVKVDSVSLGEIERALVAGYDPKADSDAIVFTADVIDDATLARVHELQIPVNAGSVDMLEQLGQVSPGHRVWLRVNPGFGHGHSQKTNTGGENSKHGIWYADMPAALEVLQRYNLKLVGIHMHIGSGVDYGHLEQVCGAMVRQVVDFGQDLEAISAGGGLSIPYREGEEAIDTDHYYGLWSAARDQIAAHLGHAVKLEIEPGRFLVAEAGVLVSQVRSVKEMGSRHFVLIDAGFNDLMRPSMYGSYHHITALAADGRDLTQAPRVETVVAGPLCESGDVFTQQEGGKVETRAVPEVKPGDYLVLHDTGAYGASMSSNYNSRPLLPEVLFDNGKARLIRRRQTIQELLALELI</sequence>
<dbReference type="HAMAP" id="MF_02120">
    <property type="entry name" value="LysA"/>
    <property type="match status" value="1"/>
</dbReference>
<evidence type="ECO:0000256" key="12">
    <source>
        <dbReference type="PIRSR" id="PIRSR600183-50"/>
    </source>
</evidence>
<evidence type="ECO:0000256" key="10">
    <source>
        <dbReference type="ARBA" id="ARBA00066427"/>
    </source>
</evidence>
<dbReference type="PROSITE" id="PS00878">
    <property type="entry name" value="ODR_DC_2_1"/>
    <property type="match status" value="1"/>
</dbReference>
<evidence type="ECO:0000256" key="13">
    <source>
        <dbReference type="RuleBase" id="RU003738"/>
    </source>
</evidence>
<keyword evidence="2 11" id="KW-0028">Amino-acid biosynthesis</keyword>
<dbReference type="NCBIfam" id="TIGR01048">
    <property type="entry name" value="lysA"/>
    <property type="match status" value="1"/>
</dbReference>
<dbReference type="FunFam" id="3.20.20.10:FF:000009">
    <property type="entry name" value="Diaminopimelate decarboxylase"/>
    <property type="match status" value="1"/>
</dbReference>
<feature type="binding site" evidence="11">
    <location>
        <position position="307"/>
    </location>
    <ligand>
        <name>substrate</name>
    </ligand>
</feature>
<dbReference type="InterPro" id="IPR029066">
    <property type="entry name" value="PLP-binding_barrel"/>
</dbReference>
<proteinExistence type="inferred from homology"/>
<dbReference type="Pfam" id="PF00278">
    <property type="entry name" value="Orn_DAP_Arg_deC"/>
    <property type="match status" value="1"/>
</dbReference>
<dbReference type="SUPFAM" id="SSF50621">
    <property type="entry name" value="Alanine racemase C-terminal domain-like"/>
    <property type="match status" value="1"/>
</dbReference>
<evidence type="ECO:0000259" key="14">
    <source>
        <dbReference type="Pfam" id="PF00278"/>
    </source>
</evidence>